<evidence type="ECO:0000313" key="2">
    <source>
        <dbReference type="EMBL" id="PQV64449.1"/>
    </source>
</evidence>
<keyword evidence="3" id="KW-1185">Reference proteome</keyword>
<organism evidence="2 3">
    <name type="scientific">Abditibacterium utsteinense</name>
    <dbReference type="NCBI Taxonomy" id="1960156"/>
    <lineage>
        <taxon>Bacteria</taxon>
        <taxon>Pseudomonadati</taxon>
        <taxon>Abditibacteriota</taxon>
        <taxon>Abditibacteriia</taxon>
        <taxon>Abditibacteriales</taxon>
        <taxon>Abditibacteriaceae</taxon>
        <taxon>Abditibacterium</taxon>
    </lineage>
</organism>
<dbReference type="AlphaFoldDB" id="A0A2S8SUL1"/>
<gene>
    <name evidence="2" type="ORF">B1R32_105131</name>
</gene>
<evidence type="ECO:0008006" key="4">
    <source>
        <dbReference type="Google" id="ProtNLM"/>
    </source>
</evidence>
<comment type="caution">
    <text evidence="2">The sequence shown here is derived from an EMBL/GenBank/DDBJ whole genome shotgun (WGS) entry which is preliminary data.</text>
</comment>
<dbReference type="InParanoid" id="A0A2S8SUL1"/>
<feature type="transmembrane region" description="Helical" evidence="1">
    <location>
        <begin position="162"/>
        <end position="186"/>
    </location>
</feature>
<protein>
    <recommendedName>
        <fullName evidence="4">DUF3592 domain-containing protein</fullName>
    </recommendedName>
</protein>
<keyword evidence="1" id="KW-1133">Transmembrane helix</keyword>
<sequence length="272" mass="30738">MIEEFDGDINWSEIENRWQPEVELRQQMPRRIESRGEKRGCGGRASGCFLGGMMSFMFGLGLMLSFWGGLALLILPFGSDTTGTVTRHEISQSNSRRSGFNENYFLLFRFRPHGSAQNYSGEWPVSERIYLKRRDGEEIAVRYFAPLPGVRPMLPEGASPWFYVWFLGPLGLLMLGVSGVYLLAVLSPKRGKRLVRRGVVTPAIVTRRDPDKSEVTYLFRADGKTIEKSQKMNSNQLSAPPVGTILTTLHHPKCPQNAALYRFCDFIARAPN</sequence>
<accession>A0A2S8SUL1</accession>
<evidence type="ECO:0000256" key="1">
    <source>
        <dbReference type="SAM" id="Phobius"/>
    </source>
</evidence>
<dbReference type="RefSeq" id="WP_105483236.1">
    <property type="nucleotide sequence ID" value="NZ_NIGF01000005.1"/>
</dbReference>
<name>A0A2S8SUL1_9BACT</name>
<keyword evidence="1" id="KW-0472">Membrane</keyword>
<proteinExistence type="predicted"/>
<reference evidence="2 3" key="1">
    <citation type="journal article" date="2018" name="Syst. Appl. Microbiol.">
        <title>Abditibacterium utsteinense sp. nov., the first cultivated member of candidate phylum FBP, isolated from ice-free Antarctic soil samples.</title>
        <authorList>
            <person name="Tahon G."/>
            <person name="Tytgat B."/>
            <person name="Lebbe L."/>
            <person name="Carlier A."/>
            <person name="Willems A."/>
        </authorList>
    </citation>
    <scope>NUCLEOTIDE SEQUENCE [LARGE SCALE GENOMIC DNA]</scope>
    <source>
        <strain evidence="2 3">LMG 29911</strain>
    </source>
</reference>
<keyword evidence="1" id="KW-0812">Transmembrane</keyword>
<dbReference type="Proteomes" id="UP000237684">
    <property type="component" value="Unassembled WGS sequence"/>
</dbReference>
<evidence type="ECO:0000313" key="3">
    <source>
        <dbReference type="Proteomes" id="UP000237684"/>
    </source>
</evidence>
<feature type="transmembrane region" description="Helical" evidence="1">
    <location>
        <begin position="48"/>
        <end position="75"/>
    </location>
</feature>
<dbReference type="EMBL" id="NIGF01000005">
    <property type="protein sequence ID" value="PQV64449.1"/>
    <property type="molecule type" value="Genomic_DNA"/>
</dbReference>